<feature type="coiled-coil region" evidence="1">
    <location>
        <begin position="17"/>
        <end position="44"/>
    </location>
</feature>
<name>A0A5S3QG02_9BACI</name>
<dbReference type="Proteomes" id="UP000306980">
    <property type="component" value="Unassembled WGS sequence"/>
</dbReference>
<evidence type="ECO:0000313" key="2">
    <source>
        <dbReference type="EMBL" id="TMN20822.1"/>
    </source>
</evidence>
<dbReference type="RefSeq" id="WP_138600506.1">
    <property type="nucleotide sequence ID" value="NZ_VCIA01000001.1"/>
</dbReference>
<sequence length="123" mass="14122">MSNAVKMQHGLQSHDEAVQLANDINRTEAALKQMKDELKAYVKEQGGVDTGEEVWDYFESVSWQFDSSHLKQVAREMAMEGTDPWSMLSISKSNINKLGWDEQRLSQLGTKKVTQRFTSRKRN</sequence>
<evidence type="ECO:0000313" key="3">
    <source>
        <dbReference type="Proteomes" id="UP000306980"/>
    </source>
</evidence>
<protein>
    <submittedName>
        <fullName evidence="2">Uncharacterized protein</fullName>
    </submittedName>
</protein>
<comment type="caution">
    <text evidence="2">The sequence shown here is derived from an EMBL/GenBank/DDBJ whole genome shotgun (WGS) entry which is preliminary data.</text>
</comment>
<evidence type="ECO:0000256" key="1">
    <source>
        <dbReference type="SAM" id="Coils"/>
    </source>
</evidence>
<keyword evidence="1" id="KW-0175">Coiled coil</keyword>
<organism evidence="2 3">
    <name type="scientific">Lentibacillus cibarius</name>
    <dbReference type="NCBI Taxonomy" id="2583219"/>
    <lineage>
        <taxon>Bacteria</taxon>
        <taxon>Bacillati</taxon>
        <taxon>Bacillota</taxon>
        <taxon>Bacilli</taxon>
        <taxon>Bacillales</taxon>
        <taxon>Bacillaceae</taxon>
        <taxon>Lentibacillus</taxon>
    </lineage>
</organism>
<dbReference type="OrthoDB" id="2616665at2"/>
<accession>A0A5S3QG02</accession>
<reference evidence="2 3" key="1">
    <citation type="submission" date="2019-05" db="EMBL/GenBank/DDBJ databases">
        <title>Genomic analysis of Lentibacillus sp. NKC220-2.</title>
        <authorList>
            <person name="Oh Y.J."/>
        </authorList>
    </citation>
    <scope>NUCLEOTIDE SEQUENCE [LARGE SCALE GENOMIC DNA]</scope>
    <source>
        <strain evidence="2 3">NKC220-2</strain>
    </source>
</reference>
<proteinExistence type="predicted"/>
<dbReference type="AlphaFoldDB" id="A0A5S3QG02"/>
<dbReference type="EMBL" id="VCIA01000001">
    <property type="protein sequence ID" value="TMN20822.1"/>
    <property type="molecule type" value="Genomic_DNA"/>
</dbReference>
<gene>
    <name evidence="2" type="ORF">FFL34_00880</name>
</gene>